<evidence type="ECO:0000256" key="10">
    <source>
        <dbReference type="HAMAP-Rule" id="MF_00134"/>
    </source>
</evidence>
<dbReference type="InterPro" id="IPR013785">
    <property type="entry name" value="Aldolase_TIM"/>
</dbReference>
<evidence type="ECO:0000256" key="6">
    <source>
        <dbReference type="ARBA" id="ARBA00022793"/>
    </source>
</evidence>
<dbReference type="InterPro" id="IPR045186">
    <property type="entry name" value="Indole-3-glycerol_P_synth"/>
</dbReference>
<dbReference type="HAMAP" id="MF_00134_B">
    <property type="entry name" value="IGPS_B"/>
    <property type="match status" value="1"/>
</dbReference>
<dbReference type="Pfam" id="PF00218">
    <property type="entry name" value="IGPS"/>
    <property type="match status" value="1"/>
</dbReference>
<evidence type="ECO:0000313" key="12">
    <source>
        <dbReference type="EMBL" id="MVO76638.1"/>
    </source>
</evidence>
<evidence type="ECO:0000256" key="2">
    <source>
        <dbReference type="ARBA" id="ARBA00004696"/>
    </source>
</evidence>
<dbReference type="InterPro" id="IPR011060">
    <property type="entry name" value="RibuloseP-bd_barrel"/>
</dbReference>
<sequence>MNKLQEICAHKREEVAARKAHYLSDMRQRSPGRDVSEADAEYEIGLDAAVIGGLRSFRAALNRKVQAGGYGLIAEIKKASPSKGLIRPDFDPPVHARAYEAGGAACLSVLTDQDYFHGHEDYLIAAKQACDLPVLRKDFMVDPWQADEARLMGADAILLIVAALEDRQMAEIEAAALDQAMDVLVEVHDAHELERALRLKSRLLGVNNRDLRDFTVDIGRTIELARLVPPDVMLVAESGISTHDDLKRLSDHGVRCFLIGEALMRQADVEAATRALLGNA</sequence>
<accession>A0A6I4IXE5</accession>
<dbReference type="NCBIfam" id="NF001370">
    <property type="entry name" value="PRK00278.1-2"/>
    <property type="match status" value="1"/>
</dbReference>
<dbReference type="SUPFAM" id="SSF51366">
    <property type="entry name" value="Ribulose-phoshate binding barrel"/>
    <property type="match status" value="1"/>
</dbReference>
<evidence type="ECO:0000256" key="1">
    <source>
        <dbReference type="ARBA" id="ARBA00001633"/>
    </source>
</evidence>
<dbReference type="NCBIfam" id="NF001377">
    <property type="entry name" value="PRK00278.2-4"/>
    <property type="match status" value="1"/>
</dbReference>
<evidence type="ECO:0000313" key="13">
    <source>
        <dbReference type="Proteomes" id="UP000441389"/>
    </source>
</evidence>
<dbReference type="AlphaFoldDB" id="A0A6I4IXE5"/>
<reference evidence="12 13" key="1">
    <citation type="submission" date="2019-12" db="EMBL/GenBank/DDBJ databases">
        <authorList>
            <person name="Huq M.A."/>
        </authorList>
    </citation>
    <scope>NUCLEOTIDE SEQUENCE [LARGE SCALE GENOMIC DNA]</scope>
    <source>
        <strain evidence="12 13">MAH-20</strain>
    </source>
</reference>
<gene>
    <name evidence="10 12" type="primary">trpC</name>
    <name evidence="12" type="ORF">GON01_01605</name>
</gene>
<evidence type="ECO:0000256" key="3">
    <source>
        <dbReference type="ARBA" id="ARBA00012362"/>
    </source>
</evidence>
<dbReference type="FunFam" id="3.20.20.70:FF:000024">
    <property type="entry name" value="Indole-3-glycerol phosphate synthase"/>
    <property type="match status" value="1"/>
</dbReference>
<dbReference type="InterPro" id="IPR013798">
    <property type="entry name" value="Indole-3-glycerol_P_synth_dom"/>
</dbReference>
<dbReference type="GO" id="GO:0004640">
    <property type="term" value="F:phosphoribosylanthranilate isomerase activity"/>
    <property type="evidence" value="ECO:0007669"/>
    <property type="project" value="TreeGrafter"/>
</dbReference>
<evidence type="ECO:0000256" key="4">
    <source>
        <dbReference type="ARBA" id="ARBA00018080"/>
    </source>
</evidence>
<dbReference type="GO" id="GO:0004425">
    <property type="term" value="F:indole-3-glycerol-phosphate synthase activity"/>
    <property type="evidence" value="ECO:0007669"/>
    <property type="project" value="UniProtKB-UniRule"/>
</dbReference>
<evidence type="ECO:0000256" key="7">
    <source>
        <dbReference type="ARBA" id="ARBA00022822"/>
    </source>
</evidence>
<keyword evidence="8 10" id="KW-0057">Aromatic amino acid biosynthesis</keyword>
<dbReference type="Proteomes" id="UP000441389">
    <property type="component" value="Unassembled WGS sequence"/>
</dbReference>
<dbReference type="UniPathway" id="UPA00035">
    <property type="reaction ID" value="UER00043"/>
</dbReference>
<dbReference type="RefSeq" id="WP_157025348.1">
    <property type="nucleotide sequence ID" value="NZ_WQMS01000001.1"/>
</dbReference>
<keyword evidence="6 10" id="KW-0210">Decarboxylase</keyword>
<organism evidence="12 13">
    <name type="scientific">Sphingomonas horti</name>
    <dbReference type="NCBI Taxonomy" id="2682842"/>
    <lineage>
        <taxon>Bacteria</taxon>
        <taxon>Pseudomonadati</taxon>
        <taxon>Pseudomonadota</taxon>
        <taxon>Alphaproteobacteria</taxon>
        <taxon>Sphingomonadales</taxon>
        <taxon>Sphingomonadaceae</taxon>
        <taxon>Sphingomonas</taxon>
    </lineage>
</organism>
<keyword evidence="7 10" id="KW-0822">Tryptophan biosynthesis</keyword>
<dbReference type="PROSITE" id="PS00614">
    <property type="entry name" value="IGPS"/>
    <property type="match status" value="1"/>
</dbReference>
<comment type="caution">
    <text evidence="12">The sequence shown here is derived from an EMBL/GenBank/DDBJ whole genome shotgun (WGS) entry which is preliminary data.</text>
</comment>
<dbReference type="GO" id="GO:0000162">
    <property type="term" value="P:L-tryptophan biosynthetic process"/>
    <property type="evidence" value="ECO:0007669"/>
    <property type="project" value="UniProtKB-UniRule"/>
</dbReference>
<evidence type="ECO:0000256" key="8">
    <source>
        <dbReference type="ARBA" id="ARBA00023141"/>
    </source>
</evidence>
<comment type="catalytic activity">
    <reaction evidence="1 10">
        <text>1-(2-carboxyphenylamino)-1-deoxy-D-ribulose 5-phosphate + H(+) = (1S,2R)-1-C-(indol-3-yl)glycerol 3-phosphate + CO2 + H2O</text>
        <dbReference type="Rhea" id="RHEA:23476"/>
        <dbReference type="ChEBI" id="CHEBI:15377"/>
        <dbReference type="ChEBI" id="CHEBI:15378"/>
        <dbReference type="ChEBI" id="CHEBI:16526"/>
        <dbReference type="ChEBI" id="CHEBI:58613"/>
        <dbReference type="ChEBI" id="CHEBI:58866"/>
        <dbReference type="EC" id="4.1.1.48"/>
    </reaction>
</comment>
<proteinExistence type="inferred from homology"/>
<comment type="pathway">
    <text evidence="2 10">Amino-acid biosynthesis; L-tryptophan biosynthesis; L-tryptophan from chorismate: step 4/5.</text>
</comment>
<dbReference type="PANTHER" id="PTHR22854">
    <property type="entry name" value="TRYPTOPHAN BIOSYNTHESIS PROTEIN"/>
    <property type="match status" value="1"/>
</dbReference>
<keyword evidence="5 10" id="KW-0028">Amino-acid biosynthesis</keyword>
<name>A0A6I4IXE5_9SPHN</name>
<dbReference type="PANTHER" id="PTHR22854:SF2">
    <property type="entry name" value="INDOLE-3-GLYCEROL-PHOSPHATE SYNTHASE"/>
    <property type="match status" value="1"/>
</dbReference>
<feature type="domain" description="Indole-3-glycerol phosphate synthase" evidence="11">
    <location>
        <begin position="6"/>
        <end position="276"/>
    </location>
</feature>
<dbReference type="EC" id="4.1.1.48" evidence="3 10"/>
<dbReference type="InterPro" id="IPR001468">
    <property type="entry name" value="Indole-3-GlycerolPSynthase_CS"/>
</dbReference>
<dbReference type="EMBL" id="WQMS01000001">
    <property type="protein sequence ID" value="MVO76638.1"/>
    <property type="molecule type" value="Genomic_DNA"/>
</dbReference>
<dbReference type="Gene3D" id="3.20.20.70">
    <property type="entry name" value="Aldolase class I"/>
    <property type="match status" value="1"/>
</dbReference>
<dbReference type="CDD" id="cd00331">
    <property type="entry name" value="IGPS"/>
    <property type="match status" value="1"/>
</dbReference>
<comment type="similarity">
    <text evidence="10">Belongs to the TrpC family.</text>
</comment>
<evidence type="ECO:0000256" key="9">
    <source>
        <dbReference type="ARBA" id="ARBA00023239"/>
    </source>
</evidence>
<keyword evidence="13" id="KW-1185">Reference proteome</keyword>
<dbReference type="NCBIfam" id="NF001373">
    <property type="entry name" value="PRK00278.1-6"/>
    <property type="match status" value="1"/>
</dbReference>
<protein>
    <recommendedName>
        <fullName evidence="4 10">Indole-3-glycerol phosphate synthase</fullName>
        <shortName evidence="10">IGPS</shortName>
        <ecNumber evidence="3 10">4.1.1.48</ecNumber>
    </recommendedName>
</protein>
<evidence type="ECO:0000259" key="11">
    <source>
        <dbReference type="Pfam" id="PF00218"/>
    </source>
</evidence>
<evidence type="ECO:0000256" key="5">
    <source>
        <dbReference type="ARBA" id="ARBA00022605"/>
    </source>
</evidence>
<keyword evidence="9 10" id="KW-0456">Lyase</keyword>